<keyword evidence="1" id="KW-0472">Membrane</keyword>
<feature type="transmembrane region" description="Helical" evidence="1">
    <location>
        <begin position="88"/>
        <end position="105"/>
    </location>
</feature>
<feature type="transmembrane region" description="Helical" evidence="1">
    <location>
        <begin position="125"/>
        <end position="148"/>
    </location>
</feature>
<evidence type="ECO:0000313" key="3">
    <source>
        <dbReference type="Proteomes" id="UP001165042"/>
    </source>
</evidence>
<dbReference type="AlphaFoldDB" id="A0A9W6QH76"/>
<dbReference type="RefSeq" id="WP_285607137.1">
    <property type="nucleotide sequence ID" value="NZ_BSSD01000001.1"/>
</dbReference>
<accession>A0A9W6QH76</accession>
<evidence type="ECO:0000313" key="2">
    <source>
        <dbReference type="EMBL" id="GLW89700.1"/>
    </source>
</evidence>
<feature type="transmembrane region" description="Helical" evidence="1">
    <location>
        <begin position="45"/>
        <end position="67"/>
    </location>
</feature>
<dbReference type="EMBL" id="BSSD01000001">
    <property type="protein sequence ID" value="GLW89700.1"/>
    <property type="molecule type" value="Genomic_DNA"/>
</dbReference>
<keyword evidence="1" id="KW-1133">Transmembrane helix</keyword>
<feature type="transmembrane region" description="Helical" evidence="1">
    <location>
        <begin position="21"/>
        <end position="39"/>
    </location>
</feature>
<name>A0A9W6QH76_9PSEU</name>
<reference evidence="2" key="1">
    <citation type="submission" date="2023-02" db="EMBL/GenBank/DDBJ databases">
        <title>Actinokineospora globicatena NBRC 15670.</title>
        <authorList>
            <person name="Ichikawa N."/>
            <person name="Sato H."/>
            <person name="Tonouchi N."/>
        </authorList>
    </citation>
    <scope>NUCLEOTIDE SEQUENCE</scope>
    <source>
        <strain evidence="2">NBRC 15670</strain>
    </source>
</reference>
<keyword evidence="3" id="KW-1185">Reference proteome</keyword>
<keyword evidence="1" id="KW-0812">Transmembrane</keyword>
<sequence length="157" mass="17287">MTRHPDSIQHPEPHAHGPWHAVVLLAGFAVTTYAVLHVLDDPSLPGMLTWFLAAAVAHDLVLFPAYAAADRAITRVDTRIPLVNHIRIPLLASGLLFLMFLPGILRRGADTFHTATGLTQDPFLHRWLLLTALFLTTSAALYAARVFLARRSSSPRT</sequence>
<dbReference type="Proteomes" id="UP001165042">
    <property type="component" value="Unassembled WGS sequence"/>
</dbReference>
<organism evidence="2 3">
    <name type="scientific">Actinokineospora globicatena</name>
    <dbReference type="NCBI Taxonomy" id="103729"/>
    <lineage>
        <taxon>Bacteria</taxon>
        <taxon>Bacillati</taxon>
        <taxon>Actinomycetota</taxon>
        <taxon>Actinomycetes</taxon>
        <taxon>Pseudonocardiales</taxon>
        <taxon>Pseudonocardiaceae</taxon>
        <taxon>Actinokineospora</taxon>
    </lineage>
</organism>
<evidence type="ECO:0000256" key="1">
    <source>
        <dbReference type="SAM" id="Phobius"/>
    </source>
</evidence>
<gene>
    <name evidence="2" type="ORF">Aglo03_05160</name>
</gene>
<protein>
    <submittedName>
        <fullName evidence="2">Uncharacterized protein</fullName>
    </submittedName>
</protein>
<comment type="caution">
    <text evidence="2">The sequence shown here is derived from an EMBL/GenBank/DDBJ whole genome shotgun (WGS) entry which is preliminary data.</text>
</comment>
<proteinExistence type="predicted"/>